<comment type="catalytic activity">
    <reaction evidence="6">
        <text>guanosine(527) in 16S rRNA + S-adenosyl-L-methionine = N(7)-methylguanosine(527) in 16S rRNA + S-adenosyl-L-homocysteine</text>
        <dbReference type="Rhea" id="RHEA:42732"/>
        <dbReference type="Rhea" id="RHEA-COMP:10209"/>
        <dbReference type="Rhea" id="RHEA-COMP:10210"/>
        <dbReference type="ChEBI" id="CHEBI:57856"/>
        <dbReference type="ChEBI" id="CHEBI:59789"/>
        <dbReference type="ChEBI" id="CHEBI:74269"/>
        <dbReference type="ChEBI" id="CHEBI:74480"/>
        <dbReference type="EC" id="2.1.1.170"/>
    </reaction>
</comment>
<dbReference type="PIRSF" id="PIRSF003078">
    <property type="entry name" value="GidB"/>
    <property type="match status" value="1"/>
</dbReference>
<organism evidence="7 8">
    <name type="scientific">Ancylobacter polymorphus</name>
    <dbReference type="NCBI Taxonomy" id="223390"/>
    <lineage>
        <taxon>Bacteria</taxon>
        <taxon>Pseudomonadati</taxon>
        <taxon>Pseudomonadota</taxon>
        <taxon>Alphaproteobacteria</taxon>
        <taxon>Hyphomicrobiales</taxon>
        <taxon>Xanthobacteraceae</taxon>
        <taxon>Ancylobacter</taxon>
    </lineage>
</organism>
<reference evidence="7" key="1">
    <citation type="submission" date="2021-09" db="EMBL/GenBank/DDBJ databases">
        <title>Network and meta-omics reveal the key degrader and cooperation patterns in an efficient 1,4-dioxane-degrading microbial community.</title>
        <authorList>
            <person name="Dai C."/>
        </authorList>
    </citation>
    <scope>NUCLEOTIDE SEQUENCE</scope>
    <source>
        <strain evidence="7">ZM13</strain>
    </source>
</reference>
<dbReference type="Pfam" id="PF02527">
    <property type="entry name" value="GidB"/>
    <property type="match status" value="1"/>
</dbReference>
<evidence type="ECO:0000313" key="7">
    <source>
        <dbReference type="EMBL" id="UOK72244.1"/>
    </source>
</evidence>
<comment type="caution">
    <text evidence="6">Lacks conserved residue(s) required for the propagation of feature annotation.</text>
</comment>
<dbReference type="GO" id="GO:0005829">
    <property type="term" value="C:cytosol"/>
    <property type="evidence" value="ECO:0007669"/>
    <property type="project" value="TreeGrafter"/>
</dbReference>
<proteinExistence type="inferred from homology"/>
<dbReference type="NCBIfam" id="TIGR00138">
    <property type="entry name" value="rsmG_gidB"/>
    <property type="match status" value="1"/>
</dbReference>
<dbReference type="Gene3D" id="3.40.50.150">
    <property type="entry name" value="Vaccinia Virus protein VP39"/>
    <property type="match status" value="1"/>
</dbReference>
<keyword evidence="5 6" id="KW-0949">S-adenosyl-L-methionine</keyword>
<dbReference type="InterPro" id="IPR029063">
    <property type="entry name" value="SAM-dependent_MTases_sf"/>
</dbReference>
<dbReference type="EMBL" id="CP083239">
    <property type="protein sequence ID" value="UOK72244.1"/>
    <property type="molecule type" value="Genomic_DNA"/>
</dbReference>
<comment type="function">
    <text evidence="6">Specifically methylates the N7 position of guanine in position 527 of 16S rRNA.</text>
</comment>
<dbReference type="AlphaFoldDB" id="A0A9E7A7K9"/>
<dbReference type="Proteomes" id="UP000831684">
    <property type="component" value="Chromosome"/>
</dbReference>
<dbReference type="PANTHER" id="PTHR31760:SF0">
    <property type="entry name" value="S-ADENOSYL-L-METHIONINE-DEPENDENT METHYLTRANSFERASES SUPERFAMILY PROTEIN"/>
    <property type="match status" value="1"/>
</dbReference>
<dbReference type="KEGG" id="apol:K9D25_05875"/>
<comment type="subcellular location">
    <subcellularLocation>
        <location evidence="6">Cytoplasm</location>
    </subcellularLocation>
</comment>
<dbReference type="HAMAP" id="MF_00074">
    <property type="entry name" value="16SrRNA_methyltr_G"/>
    <property type="match status" value="1"/>
</dbReference>
<dbReference type="EC" id="2.1.1.170" evidence="6"/>
<name>A0A9E7A7K9_9HYPH</name>
<feature type="binding site" evidence="6">
    <location>
        <position position="81"/>
    </location>
    <ligand>
        <name>S-adenosyl-L-methionine</name>
        <dbReference type="ChEBI" id="CHEBI:59789"/>
    </ligand>
</feature>
<feature type="binding site" evidence="6">
    <location>
        <begin position="129"/>
        <end position="130"/>
    </location>
    <ligand>
        <name>S-adenosyl-L-methionine</name>
        <dbReference type="ChEBI" id="CHEBI:59789"/>
    </ligand>
</feature>
<sequence>MSQTDSSDRAHALSLTPVSRETEQRLDIIVALLEKWQRTINLVAPATLPVVWTRHVADSLQLVPLAGAVTRWVDLGSGGGFPGLVVAAALAERPDADVTLVESDSRKAAFLREAARLADLPVTVVPSRIEQVAGVLAPGVEVVSARALAPLPRLLQLAAPFLAQGAAGLFLKGQDVDNELTESAKSWRINSEISPSLTGGGGHILIVRSAVPLGIGAAADVGFSQGGHHD</sequence>
<feature type="binding site" evidence="6">
    <location>
        <position position="146"/>
    </location>
    <ligand>
        <name>S-adenosyl-L-methionine</name>
        <dbReference type="ChEBI" id="CHEBI:59789"/>
    </ligand>
</feature>
<evidence type="ECO:0000256" key="1">
    <source>
        <dbReference type="ARBA" id="ARBA00022490"/>
    </source>
</evidence>
<dbReference type="SUPFAM" id="SSF53335">
    <property type="entry name" value="S-adenosyl-L-methionine-dependent methyltransferases"/>
    <property type="match status" value="1"/>
</dbReference>
<keyword evidence="3 6" id="KW-0489">Methyltransferase</keyword>
<evidence type="ECO:0000256" key="2">
    <source>
        <dbReference type="ARBA" id="ARBA00022552"/>
    </source>
</evidence>
<dbReference type="InterPro" id="IPR003682">
    <property type="entry name" value="rRNA_ssu_MeTfrase_G"/>
</dbReference>
<evidence type="ECO:0000256" key="6">
    <source>
        <dbReference type="HAMAP-Rule" id="MF_00074"/>
    </source>
</evidence>
<dbReference type="CDD" id="cd02440">
    <property type="entry name" value="AdoMet_MTases"/>
    <property type="match status" value="1"/>
</dbReference>
<keyword evidence="4 6" id="KW-0808">Transferase</keyword>
<evidence type="ECO:0000256" key="4">
    <source>
        <dbReference type="ARBA" id="ARBA00022679"/>
    </source>
</evidence>
<gene>
    <name evidence="6 7" type="primary">rsmG</name>
    <name evidence="7" type="ORF">K9D25_05875</name>
</gene>
<dbReference type="RefSeq" id="WP_244449946.1">
    <property type="nucleotide sequence ID" value="NZ_CP083239.1"/>
</dbReference>
<evidence type="ECO:0000256" key="3">
    <source>
        <dbReference type="ARBA" id="ARBA00022603"/>
    </source>
</evidence>
<evidence type="ECO:0000256" key="5">
    <source>
        <dbReference type="ARBA" id="ARBA00022691"/>
    </source>
</evidence>
<accession>A0A9E7A7K9</accession>
<feature type="binding site" evidence="6">
    <location>
        <position position="76"/>
    </location>
    <ligand>
        <name>S-adenosyl-L-methionine</name>
        <dbReference type="ChEBI" id="CHEBI:59789"/>
    </ligand>
</feature>
<keyword evidence="2 6" id="KW-0698">rRNA processing</keyword>
<keyword evidence="1 6" id="KW-0963">Cytoplasm</keyword>
<dbReference type="PANTHER" id="PTHR31760">
    <property type="entry name" value="S-ADENOSYL-L-METHIONINE-DEPENDENT METHYLTRANSFERASES SUPERFAMILY PROTEIN"/>
    <property type="match status" value="1"/>
</dbReference>
<comment type="similarity">
    <text evidence="6">Belongs to the methyltransferase superfamily. RNA methyltransferase RsmG family.</text>
</comment>
<protein>
    <recommendedName>
        <fullName evidence="6">Ribosomal RNA small subunit methyltransferase G</fullName>
        <ecNumber evidence="6">2.1.1.170</ecNumber>
    </recommendedName>
    <alternativeName>
        <fullName evidence="6">16S rRNA 7-methylguanosine methyltransferase</fullName>
        <shortName evidence="6">16S rRNA m7G methyltransferase</shortName>
    </alternativeName>
</protein>
<evidence type="ECO:0000313" key="8">
    <source>
        <dbReference type="Proteomes" id="UP000831684"/>
    </source>
</evidence>
<dbReference type="GO" id="GO:0070043">
    <property type="term" value="F:rRNA (guanine-N7-)-methyltransferase activity"/>
    <property type="evidence" value="ECO:0007669"/>
    <property type="project" value="UniProtKB-UniRule"/>
</dbReference>